<dbReference type="EMBL" id="BGPR01048039">
    <property type="protein sequence ID" value="GBO25056.1"/>
    <property type="molecule type" value="Genomic_DNA"/>
</dbReference>
<dbReference type="Proteomes" id="UP000499080">
    <property type="component" value="Unassembled WGS sequence"/>
</dbReference>
<keyword evidence="2" id="KW-1185">Reference proteome</keyword>
<evidence type="ECO:0000313" key="1">
    <source>
        <dbReference type="EMBL" id="GBO25056.1"/>
    </source>
</evidence>
<evidence type="ECO:0000313" key="2">
    <source>
        <dbReference type="Proteomes" id="UP000499080"/>
    </source>
</evidence>
<sequence>MTLCSKYPPSIIYTPLSALKSRVYGLKALYKEDVVPFRITASSNRASNDWTIKAVSDISQEINEDAEFGSEPEKENHTSFREKALTAEDELIPDYEIPVSANRLKILN</sequence>
<protein>
    <submittedName>
        <fullName evidence="1">Uncharacterized protein</fullName>
    </submittedName>
</protein>
<comment type="caution">
    <text evidence="1">The sequence shown here is derived from an EMBL/GenBank/DDBJ whole genome shotgun (WGS) entry which is preliminary data.</text>
</comment>
<accession>A0A4Y2VLJ2</accession>
<gene>
    <name evidence="1" type="ORF">AVEN_47126_1</name>
</gene>
<proteinExistence type="predicted"/>
<name>A0A4Y2VLJ2_ARAVE</name>
<dbReference type="AlphaFoldDB" id="A0A4Y2VLJ2"/>
<reference evidence="1 2" key="1">
    <citation type="journal article" date="2019" name="Sci. Rep.">
        <title>Orb-weaving spider Araneus ventricosus genome elucidates the spidroin gene catalogue.</title>
        <authorList>
            <person name="Kono N."/>
            <person name="Nakamura H."/>
            <person name="Ohtoshi R."/>
            <person name="Moran D.A.P."/>
            <person name="Shinohara A."/>
            <person name="Yoshida Y."/>
            <person name="Fujiwara M."/>
            <person name="Mori M."/>
            <person name="Tomita M."/>
            <person name="Arakawa K."/>
        </authorList>
    </citation>
    <scope>NUCLEOTIDE SEQUENCE [LARGE SCALE GENOMIC DNA]</scope>
</reference>
<organism evidence="1 2">
    <name type="scientific">Araneus ventricosus</name>
    <name type="common">Orbweaver spider</name>
    <name type="synonym">Epeira ventricosa</name>
    <dbReference type="NCBI Taxonomy" id="182803"/>
    <lineage>
        <taxon>Eukaryota</taxon>
        <taxon>Metazoa</taxon>
        <taxon>Ecdysozoa</taxon>
        <taxon>Arthropoda</taxon>
        <taxon>Chelicerata</taxon>
        <taxon>Arachnida</taxon>
        <taxon>Araneae</taxon>
        <taxon>Araneomorphae</taxon>
        <taxon>Entelegynae</taxon>
        <taxon>Araneoidea</taxon>
        <taxon>Araneidae</taxon>
        <taxon>Araneus</taxon>
    </lineage>
</organism>